<dbReference type="GO" id="GO:0016787">
    <property type="term" value="F:hydrolase activity"/>
    <property type="evidence" value="ECO:0007669"/>
    <property type="project" value="UniProtKB-KW"/>
</dbReference>
<dbReference type="InterPro" id="IPR000073">
    <property type="entry name" value="AB_hydrolase_1"/>
</dbReference>
<reference evidence="3 4" key="1">
    <citation type="submission" date="2020-02" db="EMBL/GenBank/DDBJ databases">
        <authorList>
            <person name="Zheng R.K."/>
            <person name="Sun C.M."/>
        </authorList>
    </citation>
    <scope>NUCLEOTIDE SEQUENCE [LARGE SCALE GENOMIC DNA]</scope>
    <source>
        <strain evidence="4">rifampicinis</strain>
    </source>
</reference>
<evidence type="ECO:0000259" key="2">
    <source>
        <dbReference type="Pfam" id="PF00561"/>
    </source>
</evidence>
<evidence type="ECO:0000313" key="3">
    <source>
        <dbReference type="EMBL" id="QPC80686.1"/>
    </source>
</evidence>
<dbReference type="PANTHER" id="PTHR43798:SF31">
    <property type="entry name" value="AB HYDROLASE SUPERFAMILY PROTEIN YCLE"/>
    <property type="match status" value="1"/>
</dbReference>
<evidence type="ECO:0000256" key="1">
    <source>
        <dbReference type="ARBA" id="ARBA00022801"/>
    </source>
</evidence>
<feature type="domain" description="AB hydrolase-1" evidence="2">
    <location>
        <begin position="26"/>
        <end position="245"/>
    </location>
</feature>
<evidence type="ECO:0000313" key="4">
    <source>
        <dbReference type="Proteomes" id="UP000594468"/>
    </source>
</evidence>
<dbReference type="Gene3D" id="3.40.50.1820">
    <property type="entry name" value="alpha/beta hydrolase"/>
    <property type="match status" value="1"/>
</dbReference>
<keyword evidence="4" id="KW-1185">Reference proteome</keyword>
<keyword evidence="1 3" id="KW-0378">Hydrolase</keyword>
<dbReference type="Proteomes" id="UP000594468">
    <property type="component" value="Chromosome"/>
</dbReference>
<dbReference type="InterPro" id="IPR050266">
    <property type="entry name" value="AB_hydrolase_sf"/>
</dbReference>
<dbReference type="EMBL" id="CP062983">
    <property type="protein sequence ID" value="QPC80686.1"/>
    <property type="molecule type" value="Genomic_DNA"/>
</dbReference>
<name>A0A7S8ICP5_9CHLR</name>
<proteinExistence type="predicted"/>
<dbReference type="RefSeq" id="WP_195168761.1">
    <property type="nucleotide sequence ID" value="NZ_CP062983.1"/>
</dbReference>
<sequence>MMHVERTNSLINGLNIAESVAGGGDTIVMLHGWGANVDLVWPLGERLVRLGYRVYAMDLPGFGESDAPGDPWGVFDYAKFVITYLDAHQLDRVHLFGHSFGGRLGLILGAEYSNRINKLVLADAAGIVEKAPLAKRVRLGAYKSVRDGLYKVGAKNLADHLRQAYNARYGSADLQQTSGIMRQVFINVVNQDLRDYAQRVRPSTLLIWGDKDEETPLWYGQTFEKLIPDAGLVIHKGAGHYSYLEYLPETARVMDYFFKNDE</sequence>
<dbReference type="SUPFAM" id="SSF53474">
    <property type="entry name" value="alpha/beta-Hydrolases"/>
    <property type="match status" value="1"/>
</dbReference>
<protein>
    <submittedName>
        <fullName evidence="3">Alpha/beta hydrolase</fullName>
    </submittedName>
</protein>
<dbReference type="Pfam" id="PF00561">
    <property type="entry name" value="Abhydrolase_1"/>
    <property type="match status" value="1"/>
</dbReference>
<dbReference type="InterPro" id="IPR029058">
    <property type="entry name" value="AB_hydrolase_fold"/>
</dbReference>
<organism evidence="3 4">
    <name type="scientific">Phototrophicus methaneseepsis</name>
    <dbReference type="NCBI Taxonomy" id="2710758"/>
    <lineage>
        <taxon>Bacteria</taxon>
        <taxon>Bacillati</taxon>
        <taxon>Chloroflexota</taxon>
        <taxon>Candidatus Thermofontia</taxon>
        <taxon>Phototrophicales</taxon>
        <taxon>Phototrophicaceae</taxon>
        <taxon>Phototrophicus</taxon>
    </lineage>
</organism>
<gene>
    <name evidence="3" type="ORF">G4Y79_13285</name>
</gene>
<dbReference type="GO" id="GO:0016020">
    <property type="term" value="C:membrane"/>
    <property type="evidence" value="ECO:0007669"/>
    <property type="project" value="TreeGrafter"/>
</dbReference>
<dbReference type="KEGG" id="pmet:G4Y79_13285"/>
<dbReference type="PANTHER" id="PTHR43798">
    <property type="entry name" value="MONOACYLGLYCEROL LIPASE"/>
    <property type="match status" value="1"/>
</dbReference>
<accession>A0A7S8ICP5</accession>
<dbReference type="PRINTS" id="PR00111">
    <property type="entry name" value="ABHYDROLASE"/>
</dbReference>
<dbReference type="AlphaFoldDB" id="A0A7S8ICP5"/>